<organism evidence="1 2">
    <name type="scientific">Rhodobacter calidifons</name>
    <dbReference type="NCBI Taxonomy" id="2715277"/>
    <lineage>
        <taxon>Bacteria</taxon>
        <taxon>Pseudomonadati</taxon>
        <taxon>Pseudomonadota</taxon>
        <taxon>Alphaproteobacteria</taxon>
        <taxon>Rhodobacterales</taxon>
        <taxon>Rhodobacter group</taxon>
        <taxon>Rhodobacter</taxon>
    </lineage>
</organism>
<accession>A0ABX0G2B6</accession>
<evidence type="ECO:0000313" key="2">
    <source>
        <dbReference type="Proteomes" id="UP001515660"/>
    </source>
</evidence>
<dbReference type="EMBL" id="JAANHS010000001">
    <property type="protein sequence ID" value="NHB75354.1"/>
    <property type="molecule type" value="Genomic_DNA"/>
</dbReference>
<protein>
    <submittedName>
        <fullName evidence="1">Uncharacterized protein</fullName>
    </submittedName>
</protein>
<dbReference type="RefSeq" id="WP_166401399.1">
    <property type="nucleotide sequence ID" value="NZ_JAANHS010000001.1"/>
</dbReference>
<proteinExistence type="predicted"/>
<comment type="caution">
    <text evidence="1">The sequence shown here is derived from an EMBL/GenBank/DDBJ whole genome shotgun (WGS) entry which is preliminary data.</text>
</comment>
<name>A0ABX0G2B6_9RHOB</name>
<keyword evidence="2" id="KW-1185">Reference proteome</keyword>
<dbReference type="Proteomes" id="UP001515660">
    <property type="component" value="Unassembled WGS sequence"/>
</dbReference>
<evidence type="ECO:0000313" key="1">
    <source>
        <dbReference type="EMBL" id="NHB75354.1"/>
    </source>
</evidence>
<reference evidence="1 2" key="1">
    <citation type="journal article" date="2022" name="Microorganisms">
        <title>Genome Sequence and Characterization of a Xanthorhodopsin-Containing, Aerobic Anoxygenic Phototrophic Rhodobacter Species, Isolated from Mesophilic Conditions at Yellowstone National Park.</title>
        <authorList>
            <person name="Kyndt J.A."/>
            <person name="Robertson S."/>
            <person name="Shoffstall I.B."/>
            <person name="Ramaley R.F."/>
            <person name="Meyer T.E."/>
        </authorList>
    </citation>
    <scope>NUCLEOTIDE SEQUENCE [LARGE SCALE GENOMIC DNA]</scope>
    <source>
        <strain evidence="1 2">M37P</strain>
    </source>
</reference>
<gene>
    <name evidence="1" type="ORF">G8O29_01185</name>
</gene>
<sequence length="156" mass="17137">MTDFAYGNTIFCDDIRHEIGSKLSLMGCFGAELRAFGEAPVMLSSFCAYVSVRVPQSIKFNNLKIVIIADFKDGPKEVAKAEMPLDPAQVKITDPGQIFSVDVPFRFAPFMIEGDGFIRSRAYLDDLEVKLGSLRVVVLGLEDVPPEFGAINPVKS</sequence>